<accession>A0A0E2L236</accession>
<evidence type="ECO:0000313" key="4">
    <source>
        <dbReference type="Proteomes" id="UP000016035"/>
    </source>
</evidence>
<dbReference type="EMBL" id="AWBU01000022">
    <property type="protein sequence ID" value="EQX25840.1"/>
    <property type="molecule type" value="Genomic_DNA"/>
</dbReference>
<evidence type="ECO:0000256" key="1">
    <source>
        <dbReference type="SAM" id="MobiDB-lite"/>
    </source>
</evidence>
<evidence type="ECO:0000259" key="2">
    <source>
        <dbReference type="Pfam" id="PF11726"/>
    </source>
</evidence>
<dbReference type="InterPro" id="IPR057271">
    <property type="entry name" value="YagK_YfjJ_C"/>
</dbReference>
<sequence>MNQPIHNAYWLSRFDILLDSALAQHRAVSLIRVDLRFPEYMPVTIMDPDPDSAVISRFFASLKAKIQAYQRKKRCANQRVHATSLRYFWCREFGKMYGRKHYHVILLLNKDTWCSIGDFSEPSSLATMIQEAWCSALHLEPWQGDGLVHFSRWTPSRKPASSDARPSSDDTPLSGGCSDTWKASDKKPGEAAVLWIKRGDVGALQKARNRASYLVKYETKLHNGSGQRNYGCSRGPGRLLDGRRSL</sequence>
<organism evidence="3 4">
    <name type="scientific">Escherichia coli (strain UMEA 3162-1)</name>
    <dbReference type="NCBI Taxonomy" id="1281200"/>
    <lineage>
        <taxon>Bacteria</taxon>
        <taxon>Pseudomonadati</taxon>
        <taxon>Pseudomonadota</taxon>
        <taxon>Gammaproteobacteria</taxon>
        <taxon>Enterobacterales</taxon>
        <taxon>Enterobacteriaceae</taxon>
        <taxon>Escherichia</taxon>
    </lineage>
</organism>
<dbReference type="AlphaFoldDB" id="A0A0E2L236"/>
<gene>
    <name evidence="3" type="ORF">G925_03149</name>
</gene>
<reference evidence="4" key="1">
    <citation type="submission" date="2013-07" db="EMBL/GenBank/DDBJ databases">
        <title>The genome sequence of Escherichia coli UMEA 3162-1.</title>
        <authorList>
            <consortium name="The Broad Institute Genome Sequencing Platform"/>
            <consortium name="The Broad Institute Genome Sequencing Center for Infectious Disease"/>
            <person name="Feldgarden M."/>
            <person name="Frimodt-Moller N."/>
            <person name="Leihof R.F."/>
            <person name="Rasmussen L."/>
            <person name="Young S.K."/>
            <person name="Zeng Q."/>
            <person name="Gargeya S."/>
            <person name="Abouelleil A."/>
            <person name="Alvarado L."/>
            <person name="Berlin A.M."/>
            <person name="Chapman S.B."/>
            <person name="Gainer-Dewar J."/>
            <person name="Goldberg J."/>
            <person name="Gnerre S."/>
            <person name="Griggs A."/>
            <person name="Gujja S."/>
            <person name="Hansen M."/>
            <person name="Howarth C."/>
            <person name="Imamovic A."/>
            <person name="Larimer J."/>
            <person name="McCowan C."/>
            <person name="Murphy C."/>
            <person name="Pearson M."/>
            <person name="Poon T."/>
            <person name="Priest M."/>
            <person name="Roberts A."/>
            <person name="Saif S."/>
            <person name="Shea T."/>
            <person name="Sykes S."/>
            <person name="Wortman J."/>
            <person name="Nusbaum C."/>
            <person name="Birren B."/>
        </authorList>
    </citation>
    <scope>NUCLEOTIDE SEQUENCE [LARGE SCALE GENOMIC DNA]</scope>
    <source>
        <strain evidence="4">UMEA 3162-1</strain>
    </source>
</reference>
<evidence type="ECO:0000313" key="3">
    <source>
        <dbReference type="EMBL" id="EQX25840.1"/>
    </source>
</evidence>
<dbReference type="Pfam" id="PF11726">
    <property type="entry name" value="YagK_YfjJ_C"/>
    <property type="match status" value="1"/>
</dbReference>
<feature type="region of interest" description="Disordered" evidence="1">
    <location>
        <begin position="157"/>
        <end position="184"/>
    </location>
</feature>
<proteinExistence type="predicted"/>
<protein>
    <recommendedName>
        <fullName evidence="2">YagK/YfjJ C-terminal domain-containing protein</fullName>
    </recommendedName>
</protein>
<feature type="region of interest" description="Disordered" evidence="1">
    <location>
        <begin position="224"/>
        <end position="246"/>
    </location>
</feature>
<dbReference type="HOGENOM" id="CLU_086947_0_0_6"/>
<dbReference type="PATRIC" id="fig|1281200.3.peg.3268"/>
<dbReference type="Proteomes" id="UP000016035">
    <property type="component" value="Unassembled WGS sequence"/>
</dbReference>
<dbReference type="RefSeq" id="WP_001075450.1">
    <property type="nucleotide sequence ID" value="NZ_KE701777.1"/>
</dbReference>
<comment type="caution">
    <text evidence="3">The sequence shown here is derived from an EMBL/GenBank/DDBJ whole genome shotgun (WGS) entry which is preliminary data.</text>
</comment>
<feature type="domain" description="YagK/YfjJ C-terminal" evidence="2">
    <location>
        <begin position="23"/>
        <end position="233"/>
    </location>
</feature>
<name>A0A0E2L236_ECOU3</name>